<protein>
    <recommendedName>
        <fullName evidence="1">non-specific serine/threonine protein kinase</fullName>
        <ecNumber evidence="1">2.7.11.1</ecNumber>
    </recommendedName>
</protein>
<dbReference type="Gene3D" id="3.30.200.20">
    <property type="entry name" value="Phosphorylase Kinase, domain 1"/>
    <property type="match status" value="1"/>
</dbReference>
<dbReference type="PANTHER" id="PTHR43671">
    <property type="entry name" value="SERINE/THREONINE-PROTEIN KINASE NEK"/>
    <property type="match status" value="1"/>
</dbReference>
<evidence type="ECO:0000256" key="6">
    <source>
        <dbReference type="SAM" id="MobiDB-lite"/>
    </source>
</evidence>
<dbReference type="Proteomes" id="UP000639606">
    <property type="component" value="Unassembled WGS sequence"/>
</dbReference>
<gene>
    <name evidence="8" type="ORF">GCM10010185_67800</name>
</gene>
<keyword evidence="5" id="KW-0067">ATP-binding</keyword>
<dbReference type="SUPFAM" id="SSF56112">
    <property type="entry name" value="Protein kinase-like (PK-like)"/>
    <property type="match status" value="1"/>
</dbReference>
<feature type="compositionally biased region" description="Polar residues" evidence="6">
    <location>
        <begin position="326"/>
        <end position="337"/>
    </location>
</feature>
<feature type="compositionally biased region" description="Pro residues" evidence="6">
    <location>
        <begin position="364"/>
        <end position="376"/>
    </location>
</feature>
<dbReference type="CDD" id="cd14014">
    <property type="entry name" value="STKc_PknB_like"/>
    <property type="match status" value="1"/>
</dbReference>
<evidence type="ECO:0000256" key="4">
    <source>
        <dbReference type="ARBA" id="ARBA00022777"/>
    </source>
</evidence>
<dbReference type="PANTHER" id="PTHR43671:SF13">
    <property type="entry name" value="SERINE_THREONINE-PROTEIN KINASE NEK2"/>
    <property type="match status" value="1"/>
</dbReference>
<dbReference type="EC" id="2.7.11.1" evidence="1"/>
<feature type="compositionally biased region" description="Basic and acidic residues" evidence="6">
    <location>
        <begin position="380"/>
        <end position="402"/>
    </location>
</feature>
<evidence type="ECO:0000256" key="1">
    <source>
        <dbReference type="ARBA" id="ARBA00012513"/>
    </source>
</evidence>
<dbReference type="PROSITE" id="PS00108">
    <property type="entry name" value="PROTEIN_KINASE_ST"/>
    <property type="match status" value="1"/>
</dbReference>
<evidence type="ECO:0000259" key="7">
    <source>
        <dbReference type="PROSITE" id="PS50011"/>
    </source>
</evidence>
<dbReference type="InterPro" id="IPR011009">
    <property type="entry name" value="Kinase-like_dom_sf"/>
</dbReference>
<dbReference type="AlphaFoldDB" id="A0A918AT54"/>
<dbReference type="GO" id="GO:0004674">
    <property type="term" value="F:protein serine/threonine kinase activity"/>
    <property type="evidence" value="ECO:0007669"/>
    <property type="project" value="UniProtKB-EC"/>
</dbReference>
<feature type="domain" description="Protein kinase" evidence="7">
    <location>
        <begin position="15"/>
        <end position="267"/>
    </location>
</feature>
<organism evidence="8 9">
    <name type="scientific">Saccharothrix coeruleofusca</name>
    <dbReference type="NCBI Taxonomy" id="33919"/>
    <lineage>
        <taxon>Bacteria</taxon>
        <taxon>Bacillati</taxon>
        <taxon>Actinomycetota</taxon>
        <taxon>Actinomycetes</taxon>
        <taxon>Pseudonocardiales</taxon>
        <taxon>Pseudonocardiaceae</taxon>
        <taxon>Saccharothrix</taxon>
    </lineage>
</organism>
<reference evidence="8" key="1">
    <citation type="journal article" date="2014" name="Int. J. Syst. Evol. Microbiol.">
        <title>Complete genome sequence of Corynebacterium casei LMG S-19264T (=DSM 44701T), isolated from a smear-ripened cheese.</title>
        <authorList>
            <consortium name="US DOE Joint Genome Institute (JGI-PGF)"/>
            <person name="Walter F."/>
            <person name="Albersmeier A."/>
            <person name="Kalinowski J."/>
            <person name="Ruckert C."/>
        </authorList>
    </citation>
    <scope>NUCLEOTIDE SEQUENCE</scope>
    <source>
        <strain evidence="8">JCM 3313</strain>
    </source>
</reference>
<dbReference type="InterPro" id="IPR008271">
    <property type="entry name" value="Ser/Thr_kinase_AS"/>
</dbReference>
<dbReference type="SMART" id="SM00220">
    <property type="entry name" value="S_TKc"/>
    <property type="match status" value="1"/>
</dbReference>
<feature type="compositionally biased region" description="Low complexity" evidence="6">
    <location>
        <begin position="352"/>
        <end position="363"/>
    </location>
</feature>
<evidence type="ECO:0000256" key="2">
    <source>
        <dbReference type="ARBA" id="ARBA00022679"/>
    </source>
</evidence>
<name>A0A918AT54_9PSEU</name>
<accession>A0A918AT54</accession>
<dbReference type="GO" id="GO:0005524">
    <property type="term" value="F:ATP binding"/>
    <property type="evidence" value="ECO:0007669"/>
    <property type="project" value="UniProtKB-KW"/>
</dbReference>
<reference evidence="8" key="2">
    <citation type="submission" date="2020-09" db="EMBL/GenBank/DDBJ databases">
        <authorList>
            <person name="Sun Q."/>
            <person name="Ohkuma M."/>
        </authorList>
    </citation>
    <scope>NUCLEOTIDE SEQUENCE</scope>
    <source>
        <strain evidence="8">JCM 3313</strain>
    </source>
</reference>
<evidence type="ECO:0000313" key="9">
    <source>
        <dbReference type="Proteomes" id="UP000639606"/>
    </source>
</evidence>
<keyword evidence="2" id="KW-0808">Transferase</keyword>
<proteinExistence type="predicted"/>
<dbReference type="Pfam" id="PF00069">
    <property type="entry name" value="Pkinase"/>
    <property type="match status" value="1"/>
</dbReference>
<dbReference type="InterPro" id="IPR050660">
    <property type="entry name" value="NEK_Ser/Thr_kinase"/>
</dbReference>
<keyword evidence="9" id="KW-1185">Reference proteome</keyword>
<sequence>MWDGELTGQVVGGRYALGELYGSGGMADVYRARDTRLDRPVAVKVFQGVATSGEEVRLDREARVLAALRCPGLVAVYDSGVFRGHPYFVMQAVEGGTLRARMHEALSPESVANLGVQIARVLAHVHERGVVHRDVKPSNVLLDVDERRAYLTDFGLALQPQLTRVTRSGMMVGTAGYLAPEQVRGAEVTPAVDVYALGLMLLECLTGRPEYPGGDTEAALARLHRPPRIPAGLPEPWGEALAAMTDSDPARRPTAAECAELLRSAQLASGQAPPLDEVLTAEVEPAAANEAPPSRRPVGALVAGALAAVAVTSAVVLNLDGPPPAQQRSEGTATTSEQPAARTTAPPPQPAPSTVTVVQQIPVPAQPQPRPNPDPQPDQQVDHEPEQQVRERLEAAKSEGKSKATPPGKARKESDGDR</sequence>
<dbReference type="InterPro" id="IPR000719">
    <property type="entry name" value="Prot_kinase_dom"/>
</dbReference>
<evidence type="ECO:0000313" key="8">
    <source>
        <dbReference type="EMBL" id="GGP84388.1"/>
    </source>
</evidence>
<keyword evidence="3" id="KW-0547">Nucleotide-binding</keyword>
<feature type="region of interest" description="Disordered" evidence="6">
    <location>
        <begin position="320"/>
        <end position="418"/>
    </location>
</feature>
<evidence type="ECO:0000256" key="5">
    <source>
        <dbReference type="ARBA" id="ARBA00022840"/>
    </source>
</evidence>
<keyword evidence="4" id="KW-0418">Kinase</keyword>
<dbReference type="Gene3D" id="1.10.510.10">
    <property type="entry name" value="Transferase(Phosphotransferase) domain 1"/>
    <property type="match status" value="1"/>
</dbReference>
<dbReference type="EMBL" id="BMRG01000026">
    <property type="protein sequence ID" value="GGP84388.1"/>
    <property type="molecule type" value="Genomic_DNA"/>
</dbReference>
<dbReference type="PROSITE" id="PS50011">
    <property type="entry name" value="PROTEIN_KINASE_DOM"/>
    <property type="match status" value="1"/>
</dbReference>
<evidence type="ECO:0000256" key="3">
    <source>
        <dbReference type="ARBA" id="ARBA00022741"/>
    </source>
</evidence>
<comment type="caution">
    <text evidence="8">The sequence shown here is derived from an EMBL/GenBank/DDBJ whole genome shotgun (WGS) entry which is preliminary data.</text>
</comment>